<name>A0A7X0BYH7_9PSED</name>
<keyword evidence="1" id="KW-1133">Transmembrane helix</keyword>
<comment type="caution">
    <text evidence="2">The sequence shown here is derived from an EMBL/GenBank/DDBJ whole genome shotgun (WGS) entry which is preliminary data.</text>
</comment>
<gene>
    <name evidence="2" type="ORF">HNP49_003581</name>
</gene>
<evidence type="ECO:0000256" key="1">
    <source>
        <dbReference type="SAM" id="Phobius"/>
    </source>
</evidence>
<keyword evidence="3" id="KW-1185">Reference proteome</keyword>
<keyword evidence="1" id="KW-0812">Transmembrane</keyword>
<dbReference type="Proteomes" id="UP000557193">
    <property type="component" value="Unassembled WGS sequence"/>
</dbReference>
<accession>A0A7X0BYH7</accession>
<protein>
    <recommendedName>
        <fullName evidence="4">Transmembrane protein</fullName>
    </recommendedName>
</protein>
<evidence type="ECO:0000313" key="2">
    <source>
        <dbReference type="EMBL" id="MBB6343379.1"/>
    </source>
</evidence>
<keyword evidence="1" id="KW-0472">Membrane</keyword>
<reference evidence="2 3" key="1">
    <citation type="submission" date="2020-08" db="EMBL/GenBank/DDBJ databases">
        <title>Functional genomics of gut bacteria from endangered species of beetles.</title>
        <authorList>
            <person name="Carlos-Shanley C."/>
        </authorList>
    </citation>
    <scope>NUCLEOTIDE SEQUENCE [LARGE SCALE GENOMIC DNA]</scope>
    <source>
        <strain evidence="2 3">S00202</strain>
    </source>
</reference>
<dbReference type="RefSeq" id="WP_184685553.1">
    <property type="nucleotide sequence ID" value="NZ_JACHLL010000008.1"/>
</dbReference>
<organism evidence="2 3">
    <name type="scientific">Pseudomonas fluvialis</name>
    <dbReference type="NCBI Taxonomy" id="1793966"/>
    <lineage>
        <taxon>Bacteria</taxon>
        <taxon>Pseudomonadati</taxon>
        <taxon>Pseudomonadota</taxon>
        <taxon>Gammaproteobacteria</taxon>
        <taxon>Pseudomonadales</taxon>
        <taxon>Pseudomonadaceae</taxon>
        <taxon>Pseudomonas</taxon>
    </lineage>
</organism>
<proteinExistence type="predicted"/>
<sequence length="106" mass="11439">MKRSGNFNARCLRDRRPGPWRWRLLAAFGALLSAGGVLLLLATLASLLGQATPLGTASSSTTTIALLGLGALGSLAGGIRLWRVARRHRRQHGQLSFARDLLKRQP</sequence>
<evidence type="ECO:0000313" key="3">
    <source>
        <dbReference type="Proteomes" id="UP000557193"/>
    </source>
</evidence>
<evidence type="ECO:0008006" key="4">
    <source>
        <dbReference type="Google" id="ProtNLM"/>
    </source>
</evidence>
<dbReference type="AlphaFoldDB" id="A0A7X0BYH7"/>
<feature type="transmembrane region" description="Helical" evidence="1">
    <location>
        <begin position="61"/>
        <end position="82"/>
    </location>
</feature>
<dbReference type="EMBL" id="JACHLL010000008">
    <property type="protein sequence ID" value="MBB6343379.1"/>
    <property type="molecule type" value="Genomic_DNA"/>
</dbReference>